<dbReference type="Pfam" id="PF06863">
    <property type="entry name" value="DUF1254"/>
    <property type="match status" value="1"/>
</dbReference>
<reference evidence="3 4" key="1">
    <citation type="submission" date="2011-11" db="EMBL/GenBank/DDBJ databases">
        <title>Whole genome shotgun sequence of Gordonia araii NBRC 100433.</title>
        <authorList>
            <person name="Yoshida Y."/>
            <person name="Hosoyama A."/>
            <person name="Tsuchikane K."/>
            <person name="Katsumata H."/>
            <person name="Yamazaki S."/>
            <person name="Fujita N."/>
        </authorList>
    </citation>
    <scope>NUCLEOTIDE SEQUENCE [LARGE SCALE GENOMIC DNA]</scope>
    <source>
        <strain evidence="3 4">NBRC 100433</strain>
    </source>
</reference>
<dbReference type="EMBL" id="BAEE01000021">
    <property type="protein sequence ID" value="GAB08823.1"/>
    <property type="molecule type" value="Genomic_DNA"/>
</dbReference>
<dbReference type="PANTHER" id="PTHR36509">
    <property type="entry name" value="BLL3101 PROTEIN"/>
    <property type="match status" value="1"/>
</dbReference>
<dbReference type="InterPro" id="IPR010621">
    <property type="entry name" value="DUF1214"/>
</dbReference>
<dbReference type="InterPro" id="IPR037049">
    <property type="entry name" value="DUF1214_C_sf"/>
</dbReference>
<evidence type="ECO:0000313" key="4">
    <source>
        <dbReference type="Proteomes" id="UP000035088"/>
    </source>
</evidence>
<dbReference type="Gene3D" id="2.60.40.1610">
    <property type="entry name" value="Domain of unknown function DUF1254"/>
    <property type="match status" value="1"/>
</dbReference>
<sequence length="449" mass="49498">MLTLPTSADILRIRREALLNRAIEAYKFFYPTVSQQMNFEALVKYGAPANVGWLIQLSSPQSVSLTQNSDTPYGLGWIDVSEEPIVVDVPAGPIIGVVNDGNFRYVTDIGSVGEEAGAGASYLFVSPGYTGDLPDGYLARRLDLNRALIATRAPNPDIDAGKALLRTIRMYPLSQADAPSENSFVDTTGVDTVANPCEVDGTFAFWEKIKASLDADVASREYYQTMGMLADLGLRKGEPFTPLPSTKELLAEAARIANEQLVVAAFASDSPDRLVWPDRQWEWTVLASGDQGYYETGYLRLAARERWFYQATLETPKMFKRAPGAGSLYWLGNRDTSGSPLDGGAIYTLTVSTPVPAAQFWSVTVYDLDTRSEIVAPQNKPLITSLRDDVMPDSDGNIVLHFGPDRPADESVPWVQTVPGRQWFAYFRIYGPGDRAFDGSWKPSDFVRR</sequence>
<dbReference type="SUPFAM" id="SSF160935">
    <property type="entry name" value="VPA0735-like"/>
    <property type="match status" value="1"/>
</dbReference>
<dbReference type="STRING" id="1073574.GOARA_021_00600"/>
<dbReference type="Pfam" id="PF06742">
    <property type="entry name" value="DUF1214"/>
    <property type="match status" value="1"/>
</dbReference>
<keyword evidence="4" id="KW-1185">Reference proteome</keyword>
<proteinExistence type="predicted"/>
<gene>
    <name evidence="3" type="ORF">GOARA_021_00600</name>
</gene>
<dbReference type="Proteomes" id="UP000035088">
    <property type="component" value="Unassembled WGS sequence"/>
</dbReference>
<dbReference type="OrthoDB" id="272779at2"/>
<feature type="domain" description="DUF1254" evidence="2">
    <location>
        <begin position="59"/>
        <end position="172"/>
    </location>
</feature>
<dbReference type="Gene3D" id="2.60.120.600">
    <property type="entry name" value="Domain of unknown function DUF1214, C-terminal domain"/>
    <property type="match status" value="1"/>
</dbReference>
<evidence type="ECO:0008006" key="5">
    <source>
        <dbReference type="Google" id="ProtNLM"/>
    </source>
</evidence>
<dbReference type="PANTHER" id="PTHR36509:SF3">
    <property type="entry name" value="SIGNAL PEPTIDE PROTEIN"/>
    <property type="match status" value="1"/>
</dbReference>
<dbReference type="InterPro" id="IPR010679">
    <property type="entry name" value="DUF1254"/>
</dbReference>
<dbReference type="InterPro" id="IPR037050">
    <property type="entry name" value="DUF1254_sf"/>
</dbReference>
<protein>
    <recommendedName>
        <fullName evidence="5">DUF1254 domain-containing protein</fullName>
    </recommendedName>
</protein>
<organism evidence="3 4">
    <name type="scientific">Gordonia araii NBRC 100433</name>
    <dbReference type="NCBI Taxonomy" id="1073574"/>
    <lineage>
        <taxon>Bacteria</taxon>
        <taxon>Bacillati</taxon>
        <taxon>Actinomycetota</taxon>
        <taxon>Actinomycetes</taxon>
        <taxon>Mycobacteriales</taxon>
        <taxon>Gordoniaceae</taxon>
        <taxon>Gordonia</taxon>
    </lineage>
</organism>
<name>G7GYZ8_9ACTN</name>
<accession>G7GYZ8</accession>
<evidence type="ECO:0000259" key="2">
    <source>
        <dbReference type="Pfam" id="PF06863"/>
    </source>
</evidence>
<comment type="caution">
    <text evidence="3">The sequence shown here is derived from an EMBL/GenBank/DDBJ whole genome shotgun (WGS) entry which is preliminary data.</text>
</comment>
<dbReference type="RefSeq" id="WP_007320900.1">
    <property type="nucleotide sequence ID" value="NZ_BAEE01000021.1"/>
</dbReference>
<evidence type="ECO:0000259" key="1">
    <source>
        <dbReference type="Pfam" id="PF06742"/>
    </source>
</evidence>
<evidence type="ECO:0000313" key="3">
    <source>
        <dbReference type="EMBL" id="GAB08823.1"/>
    </source>
</evidence>
<feature type="domain" description="DUF1214" evidence="1">
    <location>
        <begin position="327"/>
        <end position="433"/>
    </location>
</feature>
<dbReference type="AlphaFoldDB" id="G7GYZ8"/>
<dbReference type="Gene3D" id="1.10.3360.10">
    <property type="entry name" value="VPA0735-like domain"/>
    <property type="match status" value="1"/>
</dbReference>